<dbReference type="OrthoDB" id="3267074at2759"/>
<organism evidence="1 2">
    <name type="scientific">Austropuccinia psidii MF-1</name>
    <dbReference type="NCBI Taxonomy" id="1389203"/>
    <lineage>
        <taxon>Eukaryota</taxon>
        <taxon>Fungi</taxon>
        <taxon>Dikarya</taxon>
        <taxon>Basidiomycota</taxon>
        <taxon>Pucciniomycotina</taxon>
        <taxon>Pucciniomycetes</taxon>
        <taxon>Pucciniales</taxon>
        <taxon>Sphaerophragmiaceae</taxon>
        <taxon>Austropuccinia</taxon>
    </lineage>
</organism>
<protein>
    <recommendedName>
        <fullName evidence="3">RNase H type-1 domain-containing protein</fullName>
    </recommendedName>
</protein>
<dbReference type="EMBL" id="AVOT02040204">
    <property type="protein sequence ID" value="MBW0535409.1"/>
    <property type="molecule type" value="Genomic_DNA"/>
</dbReference>
<reference evidence="1" key="1">
    <citation type="submission" date="2021-03" db="EMBL/GenBank/DDBJ databases">
        <title>Draft genome sequence of rust myrtle Austropuccinia psidii MF-1, a brazilian biotype.</title>
        <authorList>
            <person name="Quecine M.C."/>
            <person name="Pachon D.M.R."/>
            <person name="Bonatelli M.L."/>
            <person name="Correr F.H."/>
            <person name="Franceschini L.M."/>
            <person name="Leite T.F."/>
            <person name="Margarido G.R.A."/>
            <person name="Almeida C.A."/>
            <person name="Ferrarezi J.A."/>
            <person name="Labate C.A."/>
        </authorList>
    </citation>
    <scope>NUCLEOTIDE SEQUENCE</scope>
    <source>
        <strain evidence="1">MF-1</strain>
    </source>
</reference>
<dbReference type="AlphaFoldDB" id="A0A9Q3F9Y0"/>
<evidence type="ECO:0000313" key="2">
    <source>
        <dbReference type="Proteomes" id="UP000765509"/>
    </source>
</evidence>
<evidence type="ECO:0000313" key="1">
    <source>
        <dbReference type="EMBL" id="MBW0535409.1"/>
    </source>
</evidence>
<dbReference type="Proteomes" id="UP000765509">
    <property type="component" value="Unassembled WGS sequence"/>
</dbReference>
<comment type="caution">
    <text evidence="1">The sequence shown here is derived from an EMBL/GenBank/DDBJ whole genome shotgun (WGS) entry which is preliminary data.</text>
</comment>
<keyword evidence="2" id="KW-1185">Reference proteome</keyword>
<sequence length="342" mass="39025">MKQTPSSFLKLYDEVKDLTKQHIKLTHNYIHSKLTAPVDDVYCTLIWKEITSTPRTHPSPLNNLLGKSALLKQHSTRAECYPPSGFHHGQPKSQISLILVFFSEGSLIPGKGGGAAALLKLCPPQPSQSSRSKTFNTFKQWSQRFSIRLYWCPGHLGIHQNEEVNILAREAANTGTISTYTLHHISISKLKQVTKQNSSTPPNISDMERARIKFKAPPKLIIQSLDQLEKGLAAIIHQLRSNHAPLNAYLHRIRQVDSSLCQHCNTPETTPHYLLFCKQFQHQRRELKKKIIQHRLRLNPNSYTSILYCPTVFPFLANYIISTARFQYIRNYIPPNLTPPHS</sequence>
<dbReference type="InterPro" id="IPR012337">
    <property type="entry name" value="RNaseH-like_sf"/>
</dbReference>
<proteinExistence type="predicted"/>
<name>A0A9Q3F9Y0_9BASI</name>
<gene>
    <name evidence="1" type="ORF">O181_075124</name>
</gene>
<accession>A0A9Q3F9Y0</accession>
<dbReference type="SUPFAM" id="SSF53098">
    <property type="entry name" value="Ribonuclease H-like"/>
    <property type="match status" value="1"/>
</dbReference>
<evidence type="ECO:0008006" key="3">
    <source>
        <dbReference type="Google" id="ProtNLM"/>
    </source>
</evidence>